<evidence type="ECO:0000256" key="6">
    <source>
        <dbReference type="ARBA" id="ARBA00023002"/>
    </source>
</evidence>
<reference evidence="9" key="1">
    <citation type="journal article" date="2018" name="Genome Biol.">
        <title>SKESA: strategic k-mer extension for scrupulous assemblies.</title>
        <authorList>
            <person name="Souvorov A."/>
            <person name="Agarwala R."/>
            <person name="Lipman D.J."/>
        </authorList>
    </citation>
    <scope>NUCLEOTIDE SEQUENCE</scope>
    <source>
        <strain evidence="9">S17-15200</strain>
    </source>
</reference>
<dbReference type="GO" id="GO:0046654">
    <property type="term" value="P:tetrahydrofolate biosynthetic process"/>
    <property type="evidence" value="ECO:0007669"/>
    <property type="project" value="InterPro"/>
</dbReference>
<evidence type="ECO:0000256" key="7">
    <source>
        <dbReference type="ARBA" id="ARBA00025067"/>
    </source>
</evidence>
<dbReference type="GO" id="GO:0006730">
    <property type="term" value="P:one-carbon metabolic process"/>
    <property type="evidence" value="ECO:0007669"/>
    <property type="project" value="UniProtKB-KW"/>
</dbReference>
<dbReference type="EMBL" id="DAAAKJ010000138">
    <property type="protein sequence ID" value="HAA0881633.1"/>
    <property type="molecule type" value="Genomic_DNA"/>
</dbReference>
<name>A0A6W0EKS3_SALET</name>
<dbReference type="AlphaFoldDB" id="A0A6W0EKS3"/>
<comment type="pathway">
    <text evidence="1">Cofactor biosynthesis; tetrahydrofolate biosynthesis; 5,6,7,8-tetrahydrofolate from 7,8-dihydrofolate: step 1/1.</text>
</comment>
<evidence type="ECO:0000256" key="4">
    <source>
        <dbReference type="ARBA" id="ARBA00022563"/>
    </source>
</evidence>
<gene>
    <name evidence="9" type="ORF">GDM08_26405</name>
</gene>
<dbReference type="PANTHER" id="PTHR48069:SF3">
    <property type="entry name" value="DIHYDROFOLATE REDUCTASE"/>
    <property type="match status" value="1"/>
</dbReference>
<organism evidence="9">
    <name type="scientific">Salmonella enterica subsp. enterica serovar Heidelberg</name>
    <dbReference type="NCBI Taxonomy" id="611"/>
    <lineage>
        <taxon>Bacteria</taxon>
        <taxon>Pseudomonadati</taxon>
        <taxon>Pseudomonadota</taxon>
        <taxon>Gammaproteobacteria</taxon>
        <taxon>Enterobacterales</taxon>
        <taxon>Enterobacteriaceae</taxon>
        <taxon>Salmonella</taxon>
    </lineage>
</organism>
<evidence type="ECO:0000256" key="2">
    <source>
        <dbReference type="ARBA" id="ARBA00009539"/>
    </source>
</evidence>
<dbReference type="InterPro" id="IPR001796">
    <property type="entry name" value="DHFR_dom"/>
</dbReference>
<dbReference type="GO" id="GO:0004146">
    <property type="term" value="F:dihydrofolate reductase activity"/>
    <property type="evidence" value="ECO:0007669"/>
    <property type="project" value="UniProtKB-EC"/>
</dbReference>
<dbReference type="Gene3D" id="3.40.430.10">
    <property type="entry name" value="Dihydrofolate Reductase, subunit A"/>
    <property type="match status" value="1"/>
</dbReference>
<evidence type="ECO:0000313" key="9">
    <source>
        <dbReference type="EMBL" id="HAA0881633.1"/>
    </source>
</evidence>
<dbReference type="InterPro" id="IPR024072">
    <property type="entry name" value="DHFR-like_dom_sf"/>
</dbReference>
<keyword evidence="4" id="KW-0554">One-carbon metabolism</keyword>
<dbReference type="PANTHER" id="PTHR48069">
    <property type="entry name" value="DIHYDROFOLATE REDUCTASE"/>
    <property type="match status" value="1"/>
</dbReference>
<reference evidence="9" key="2">
    <citation type="submission" date="2019-10" db="EMBL/GenBank/DDBJ databases">
        <authorList>
            <consortium name="NCBI Pathogen Detection Project"/>
        </authorList>
    </citation>
    <scope>NUCLEOTIDE SEQUENCE</scope>
    <source>
        <strain evidence="9">S17-15200</strain>
    </source>
</reference>
<dbReference type="Pfam" id="PF00186">
    <property type="entry name" value="DHFR_1"/>
    <property type="match status" value="1"/>
</dbReference>
<dbReference type="GO" id="GO:0046452">
    <property type="term" value="P:dihydrofolate metabolic process"/>
    <property type="evidence" value="ECO:0007669"/>
    <property type="project" value="TreeGrafter"/>
</dbReference>
<keyword evidence="5" id="KW-0521">NADP</keyword>
<evidence type="ECO:0000256" key="3">
    <source>
        <dbReference type="ARBA" id="ARBA00012856"/>
    </source>
</evidence>
<evidence type="ECO:0000259" key="8">
    <source>
        <dbReference type="PROSITE" id="PS51330"/>
    </source>
</evidence>
<sequence>MRESQESTRDGHRDYRCLGITETVIMITACVAIDSDGGFGAQGTLPWAIPEEFAFYQEHVRGGICIIGGRSFNDLVHLSLSPKGGLYKKCLLRTTPHIVVSSSHELVYDPSIMALIEADRRHLDLYFVNTVDAAVKLAKGLGGMHANKDIHFIGGKRIYDAGLDYCDEVYTSILPAVYLNCDTFFPVEKLSRMFTPELYKTIPNQVHADIPVIKWTRKRA</sequence>
<proteinExistence type="inferred from homology"/>
<comment type="function">
    <text evidence="7">Key enzyme in folate metabolism. Catalyzes an essential reaction for de novo glycine and purine synthesis, and for DNA precursor synthesis.</text>
</comment>
<dbReference type="EC" id="1.5.1.3" evidence="3"/>
<comment type="similarity">
    <text evidence="2">Belongs to the dihydrofolate reductase family.</text>
</comment>
<dbReference type="CDD" id="cd00209">
    <property type="entry name" value="DHFR"/>
    <property type="match status" value="1"/>
</dbReference>
<dbReference type="InterPro" id="IPR012259">
    <property type="entry name" value="DHFR"/>
</dbReference>
<accession>A0A6W0EKS3</accession>
<comment type="caution">
    <text evidence="9">The sequence shown here is derived from an EMBL/GenBank/DDBJ whole genome shotgun (WGS) entry which is preliminary data.</text>
</comment>
<dbReference type="GO" id="GO:0050661">
    <property type="term" value="F:NADP binding"/>
    <property type="evidence" value="ECO:0007669"/>
    <property type="project" value="InterPro"/>
</dbReference>
<evidence type="ECO:0000256" key="5">
    <source>
        <dbReference type="ARBA" id="ARBA00022857"/>
    </source>
</evidence>
<dbReference type="CARD" id="ARO:3005346">
    <property type="molecule name" value="DfrA34"/>
    <property type="mechanism identifier" value="ARO:0001002"/>
    <property type="mechanism name" value="antibiotic target replacement"/>
</dbReference>
<dbReference type="PROSITE" id="PS51330">
    <property type="entry name" value="DHFR_2"/>
    <property type="match status" value="1"/>
</dbReference>
<feature type="domain" description="DHFR" evidence="8">
    <location>
        <begin position="26"/>
        <end position="220"/>
    </location>
</feature>
<protein>
    <recommendedName>
        <fullName evidence="3">dihydrofolate reductase</fullName>
        <ecNumber evidence="3">1.5.1.3</ecNumber>
    </recommendedName>
</protein>
<dbReference type="SUPFAM" id="SSF53597">
    <property type="entry name" value="Dihydrofolate reductase-like"/>
    <property type="match status" value="1"/>
</dbReference>
<evidence type="ECO:0000256" key="1">
    <source>
        <dbReference type="ARBA" id="ARBA00004903"/>
    </source>
</evidence>
<dbReference type="GO" id="GO:0046655">
    <property type="term" value="P:folic acid metabolic process"/>
    <property type="evidence" value="ECO:0007669"/>
    <property type="project" value="TreeGrafter"/>
</dbReference>
<keyword evidence="6" id="KW-0560">Oxidoreductase</keyword>